<sequence>MRMFARINAMESLPAQNPAQDQQPPVKSPLPKQTTKKYMSNRQKLGIMGGVVLVITICVFAILFFISSQKQELPAPPTYTLLQSDIMSEWIRYENSRFNFAVTRPKEITLYEPTNQNTNPEVYKFVYTGTTQKEQNPDKDENLTDGFILNVLVHKNLQNTDILDLATKKRQNYVINCPRTALVSQQKDEQIAKHTSKSFEVTDCIVNYKETFVRDRGIVFELVQIYKGDLGFKQAYKSKIQEVQNTFEFINIPASQVEWKIVTDDSHAISFEHPSLDASCCKIQSPAKSQTIDSIGIYTDKNTVKEGTNAQFDGFGVFVEKKPAKMFDAYVEDQKNALLEDYRLVVGRNPTALKEEKIVVDGVEGTLLKGFAWWADELVYVPHKSKSTIVIIVKTQQSGGSFDETFGKVLETFKFTKG</sequence>
<feature type="transmembrane region" description="Helical" evidence="2">
    <location>
        <begin position="45"/>
        <end position="66"/>
    </location>
</feature>
<dbReference type="EMBL" id="LCNH01000003">
    <property type="protein sequence ID" value="KKU51314.1"/>
    <property type="molecule type" value="Genomic_DNA"/>
</dbReference>
<keyword evidence="2" id="KW-0812">Transmembrane</keyword>
<evidence type="ECO:0000313" key="3">
    <source>
        <dbReference type="EMBL" id="KKU51314.1"/>
    </source>
</evidence>
<gene>
    <name evidence="3" type="ORF">UX73_C0003G0002</name>
</gene>
<evidence type="ECO:0000256" key="1">
    <source>
        <dbReference type="SAM" id="MobiDB-lite"/>
    </source>
</evidence>
<dbReference type="STRING" id="1619122.UX73_C0003G0002"/>
<protein>
    <submittedName>
        <fullName evidence="3">Uncharacterized protein</fullName>
    </submittedName>
</protein>
<feature type="region of interest" description="Disordered" evidence="1">
    <location>
        <begin position="14"/>
        <end position="35"/>
    </location>
</feature>
<dbReference type="Proteomes" id="UP000034873">
    <property type="component" value="Unassembled WGS sequence"/>
</dbReference>
<organism evidence="3 4">
    <name type="scientific">candidate division WWE3 bacterium GW2011_GWC1_47_10</name>
    <dbReference type="NCBI Taxonomy" id="1619122"/>
    <lineage>
        <taxon>Bacteria</taxon>
        <taxon>Katanobacteria</taxon>
    </lineage>
</organism>
<feature type="compositionally biased region" description="Low complexity" evidence="1">
    <location>
        <begin position="14"/>
        <end position="25"/>
    </location>
</feature>
<reference evidence="3 4" key="1">
    <citation type="journal article" date="2015" name="Nature">
        <title>rRNA introns, odd ribosomes, and small enigmatic genomes across a large radiation of phyla.</title>
        <authorList>
            <person name="Brown C.T."/>
            <person name="Hug L.A."/>
            <person name="Thomas B.C."/>
            <person name="Sharon I."/>
            <person name="Castelle C.J."/>
            <person name="Singh A."/>
            <person name="Wilkins M.J."/>
            <person name="Williams K.H."/>
            <person name="Banfield J.F."/>
        </authorList>
    </citation>
    <scope>NUCLEOTIDE SEQUENCE [LARGE SCALE GENOMIC DNA]</scope>
</reference>
<accession>A0A0G1R2B2</accession>
<evidence type="ECO:0000256" key="2">
    <source>
        <dbReference type="SAM" id="Phobius"/>
    </source>
</evidence>
<keyword evidence="2" id="KW-1133">Transmembrane helix</keyword>
<keyword evidence="2" id="KW-0472">Membrane</keyword>
<proteinExistence type="predicted"/>
<name>A0A0G1R2B2_UNCKA</name>
<comment type="caution">
    <text evidence="3">The sequence shown here is derived from an EMBL/GenBank/DDBJ whole genome shotgun (WGS) entry which is preliminary data.</text>
</comment>
<dbReference type="AlphaFoldDB" id="A0A0G1R2B2"/>
<evidence type="ECO:0000313" key="4">
    <source>
        <dbReference type="Proteomes" id="UP000034873"/>
    </source>
</evidence>